<evidence type="ECO:0000313" key="11">
    <source>
        <dbReference type="Proteomes" id="UP001285441"/>
    </source>
</evidence>
<gene>
    <name evidence="10" type="ORF">B0H63DRAFT_563333</name>
</gene>
<protein>
    <submittedName>
        <fullName evidence="10">Nuclear condensing complex subunit</fullName>
    </submittedName>
</protein>
<reference evidence="10" key="1">
    <citation type="journal article" date="2023" name="Mol. Phylogenet. Evol.">
        <title>Genome-scale phylogeny and comparative genomics of the fungal order Sordariales.</title>
        <authorList>
            <person name="Hensen N."/>
            <person name="Bonometti L."/>
            <person name="Westerberg I."/>
            <person name="Brannstrom I.O."/>
            <person name="Guillou S."/>
            <person name="Cros-Aarteil S."/>
            <person name="Calhoun S."/>
            <person name="Haridas S."/>
            <person name="Kuo A."/>
            <person name="Mondo S."/>
            <person name="Pangilinan J."/>
            <person name="Riley R."/>
            <person name="LaButti K."/>
            <person name="Andreopoulos B."/>
            <person name="Lipzen A."/>
            <person name="Chen C."/>
            <person name="Yan M."/>
            <person name="Daum C."/>
            <person name="Ng V."/>
            <person name="Clum A."/>
            <person name="Steindorff A."/>
            <person name="Ohm R.A."/>
            <person name="Martin F."/>
            <person name="Silar P."/>
            <person name="Natvig D.O."/>
            <person name="Lalanne C."/>
            <person name="Gautier V."/>
            <person name="Ament-Velasquez S.L."/>
            <person name="Kruys A."/>
            <person name="Hutchinson M.I."/>
            <person name="Powell A.J."/>
            <person name="Barry K."/>
            <person name="Miller A.N."/>
            <person name="Grigoriev I.V."/>
            <person name="Debuchy R."/>
            <person name="Gladieux P."/>
            <person name="Hiltunen Thoren M."/>
            <person name="Johannesson H."/>
        </authorList>
    </citation>
    <scope>NUCLEOTIDE SEQUENCE</scope>
    <source>
        <strain evidence="10">CBS 232.78</strain>
    </source>
</reference>
<evidence type="ECO:0000256" key="5">
    <source>
        <dbReference type="ARBA" id="ARBA00022776"/>
    </source>
</evidence>
<evidence type="ECO:0000256" key="8">
    <source>
        <dbReference type="SAM" id="MobiDB-lite"/>
    </source>
</evidence>
<dbReference type="InterPro" id="IPR011989">
    <property type="entry name" value="ARM-like"/>
</dbReference>
<dbReference type="SUPFAM" id="SSF48371">
    <property type="entry name" value="ARM repeat"/>
    <property type="match status" value="1"/>
</dbReference>
<dbReference type="Pfam" id="PF12719">
    <property type="entry name" value="Cnd3"/>
    <property type="match status" value="1"/>
</dbReference>
<feature type="compositionally biased region" description="Acidic residues" evidence="8">
    <location>
        <begin position="1024"/>
        <end position="1035"/>
    </location>
</feature>
<evidence type="ECO:0000256" key="2">
    <source>
        <dbReference type="ARBA" id="ARBA00006533"/>
    </source>
</evidence>
<dbReference type="GO" id="GO:0051301">
    <property type="term" value="P:cell division"/>
    <property type="evidence" value="ECO:0007669"/>
    <property type="project" value="UniProtKB-KW"/>
</dbReference>
<organism evidence="10 11">
    <name type="scientific">Podospora didyma</name>
    <dbReference type="NCBI Taxonomy" id="330526"/>
    <lineage>
        <taxon>Eukaryota</taxon>
        <taxon>Fungi</taxon>
        <taxon>Dikarya</taxon>
        <taxon>Ascomycota</taxon>
        <taxon>Pezizomycotina</taxon>
        <taxon>Sordariomycetes</taxon>
        <taxon>Sordariomycetidae</taxon>
        <taxon>Sordariales</taxon>
        <taxon>Podosporaceae</taxon>
        <taxon>Podospora</taxon>
    </lineage>
</organism>
<feature type="region of interest" description="Disordered" evidence="8">
    <location>
        <begin position="1022"/>
        <end position="1062"/>
    </location>
</feature>
<keyword evidence="4" id="KW-0132">Cell division</keyword>
<feature type="region of interest" description="Disordered" evidence="8">
    <location>
        <begin position="589"/>
        <end position="627"/>
    </location>
</feature>
<evidence type="ECO:0000256" key="1">
    <source>
        <dbReference type="ARBA" id="ARBA00004286"/>
    </source>
</evidence>
<dbReference type="EMBL" id="JAULSW010000007">
    <property type="protein sequence ID" value="KAK3375424.1"/>
    <property type="molecule type" value="Genomic_DNA"/>
</dbReference>
<dbReference type="FunFam" id="1.25.10.10:FF:000363">
    <property type="entry name" value="Nuclear condensin complex subunit 3"/>
    <property type="match status" value="1"/>
</dbReference>
<feature type="domain" description="Nuclear condensin complex subunit 3 C-terminal" evidence="9">
    <location>
        <begin position="642"/>
        <end position="929"/>
    </location>
</feature>
<keyword evidence="3" id="KW-0158">Chromosome</keyword>
<name>A0AAE0KF80_9PEZI</name>
<reference evidence="10" key="2">
    <citation type="submission" date="2023-06" db="EMBL/GenBank/DDBJ databases">
        <authorList>
            <consortium name="Lawrence Berkeley National Laboratory"/>
            <person name="Haridas S."/>
            <person name="Hensen N."/>
            <person name="Bonometti L."/>
            <person name="Westerberg I."/>
            <person name="Brannstrom I.O."/>
            <person name="Guillou S."/>
            <person name="Cros-Aarteil S."/>
            <person name="Calhoun S."/>
            <person name="Kuo A."/>
            <person name="Mondo S."/>
            <person name="Pangilinan J."/>
            <person name="Riley R."/>
            <person name="LaButti K."/>
            <person name="Andreopoulos B."/>
            <person name="Lipzen A."/>
            <person name="Chen C."/>
            <person name="Yanf M."/>
            <person name="Daum C."/>
            <person name="Ng V."/>
            <person name="Clum A."/>
            <person name="Steindorff A."/>
            <person name="Ohm R."/>
            <person name="Martin F."/>
            <person name="Silar P."/>
            <person name="Natvig D."/>
            <person name="Lalanne C."/>
            <person name="Gautier V."/>
            <person name="Ament-velasquez S.L."/>
            <person name="Kruys A."/>
            <person name="Hutchinson M.I."/>
            <person name="Powell A.J."/>
            <person name="Barry K."/>
            <person name="Miller A.N."/>
            <person name="Grigoriev I.V."/>
            <person name="Debuchy R."/>
            <person name="Gladieux P."/>
            <person name="Thoren M.H."/>
            <person name="Johannesson H."/>
        </authorList>
    </citation>
    <scope>NUCLEOTIDE SEQUENCE</scope>
    <source>
        <strain evidence="10">CBS 232.78</strain>
    </source>
</reference>
<dbReference type="PANTHER" id="PTHR14418:SF5">
    <property type="entry name" value="CONDENSIN COMPLEX SUBUNIT 3"/>
    <property type="match status" value="1"/>
</dbReference>
<keyword evidence="11" id="KW-1185">Reference proteome</keyword>
<comment type="subcellular location">
    <subcellularLocation>
        <location evidence="1">Chromosome</location>
    </subcellularLocation>
</comment>
<keyword evidence="5" id="KW-0498">Mitosis</keyword>
<accession>A0AAE0KF80</accession>
<dbReference type="AlphaFoldDB" id="A0AAE0KF80"/>
<evidence type="ECO:0000256" key="3">
    <source>
        <dbReference type="ARBA" id="ARBA00022454"/>
    </source>
</evidence>
<dbReference type="PANTHER" id="PTHR14418">
    <property type="entry name" value="CONDENSIN COMPLEX SUBUNIT 3-RELATED"/>
    <property type="match status" value="1"/>
</dbReference>
<dbReference type="Gene3D" id="1.25.10.10">
    <property type="entry name" value="Leucine-rich Repeat Variant"/>
    <property type="match status" value="1"/>
</dbReference>
<dbReference type="Proteomes" id="UP001285441">
    <property type="component" value="Unassembled WGS sequence"/>
</dbReference>
<keyword evidence="7" id="KW-0131">Cell cycle</keyword>
<evidence type="ECO:0000256" key="7">
    <source>
        <dbReference type="ARBA" id="ARBA00023306"/>
    </source>
</evidence>
<keyword evidence="6" id="KW-0226">DNA condensation</keyword>
<comment type="caution">
    <text evidence="10">The sequence shown here is derived from an EMBL/GenBank/DDBJ whole genome shotgun (WGS) entry which is preliminary data.</text>
</comment>
<proteinExistence type="inferred from homology"/>
<dbReference type="InterPro" id="IPR016024">
    <property type="entry name" value="ARM-type_fold"/>
</dbReference>
<dbReference type="InterPro" id="IPR025977">
    <property type="entry name" value="Cnd3_C"/>
</dbReference>
<sequence length="1062" mass="117231">MPARTSRSARTSAVVSHKGSVGSFGLNPRASTASRASSSIANLEIPAETPSNALRAQVATVFREAQRTTASHRKLAVTLRKIQETCCYEPTTTTAAKKSADFDFDEDDFNVEFVRCVLRVMPVKKSEGVGEKTIRFIGLFLRHSVDKDNEVMGEADHDASTMPETPSTRLTTHLMETILPLLTAKDKFVRYRSTQLISHIINSLDAIDDDLFQKLRSGLLKRIRDKEAMVRTQAVLGLGRLAGNQIEAEPNSEDSDDGSAAVGLLDKLLEVLQNDPSADVRRSLLVNLPILPTTLPFLLERARDQDAPTRRAVYSRLLPALGDFRHLSLSMREKLLRWGLRDRDENVRKAAGRLFRERWIEDCAGTPPPAEAGQPVEVSPPTIDALLELLERIDVVNSGVENGVALEAMRGFWEGRPDYREAITFDDNFWETLSAESVFVARSFNEFCRNESNGKYEALIEEKLPEVTKVAFYLERYIKVLVDAIKRADEMEAEDDEDEDGDTVEQEFIVEQLLHIALTLDYSDEVGRRKMFALLRQTLSIPELPDEVTKLTVNVLRDLCAPDAAGEREFCSIVLEAVADVHDTIVDDIPADDGDADESFHSAKSEVSSDSTPTKSGRNKSPELSEEEAARKAVREIMINMKCLHIVQCMLSNVAGNLQQNDHLVSMLNNLVVPAVRSHEAPVRERGLVCLGLCSLLDRSLAEENLTLFMHFFSKGHTALQITALHILTDILNVHGAQLLSSNPALLKVYIKALRSAAKAPEVQSAATVAVSKLLLGRVVSDHDVAAELLKTLVIAYFEPASSGNQSVRQALNYFLPVFCYSRAENQDLLRCVALDALHTLYNVREGLDDDDADVEDEMVSLSTIGACLIDWTDPRKCFSPLGVSVDAAKHVNSDVHLDFAKDIIERLEGNLSKEEKKIIAALLGKLYVSPVSSEEKTRDVYADVCDAVDTQLLADATSRNSLYKIHVSLGKIVNNLDAGQEAGAAAASQFRRSISRGTSLGPEDKTIVPMEDKTAVILTEADIKEEDEEEEGDSLADGTVIHRADEEDSLVDDLLSDDGEL</sequence>
<evidence type="ECO:0000313" key="10">
    <source>
        <dbReference type="EMBL" id="KAK3375424.1"/>
    </source>
</evidence>
<evidence type="ECO:0000259" key="9">
    <source>
        <dbReference type="Pfam" id="PF12719"/>
    </source>
</evidence>
<evidence type="ECO:0000256" key="4">
    <source>
        <dbReference type="ARBA" id="ARBA00022618"/>
    </source>
</evidence>
<dbReference type="GO" id="GO:0007076">
    <property type="term" value="P:mitotic chromosome condensation"/>
    <property type="evidence" value="ECO:0007669"/>
    <property type="project" value="InterPro"/>
</dbReference>
<evidence type="ECO:0000256" key="6">
    <source>
        <dbReference type="ARBA" id="ARBA00023067"/>
    </source>
</evidence>
<dbReference type="GO" id="GO:0000796">
    <property type="term" value="C:condensin complex"/>
    <property type="evidence" value="ECO:0007669"/>
    <property type="project" value="InterPro"/>
</dbReference>
<feature type="compositionally biased region" description="Polar residues" evidence="8">
    <location>
        <begin position="605"/>
        <end position="616"/>
    </location>
</feature>
<dbReference type="InterPro" id="IPR027165">
    <property type="entry name" value="CND3"/>
</dbReference>
<comment type="similarity">
    <text evidence="2">Belongs to the CND3 (condensin subunit 3) family.</text>
</comment>
<dbReference type="GO" id="GO:0000793">
    <property type="term" value="C:condensed chromosome"/>
    <property type="evidence" value="ECO:0007669"/>
    <property type="project" value="TreeGrafter"/>
</dbReference>
<feature type="compositionally biased region" description="Acidic residues" evidence="8">
    <location>
        <begin position="1047"/>
        <end position="1062"/>
    </location>
</feature>